<reference evidence="1 2" key="1">
    <citation type="journal article" date="2018" name="Syst. Appl. Microbiol.">
        <title>A new symbiotic nanoarchaeote (Candidatus Nanoclepta minutus) and its host (Zestosphaera tikiterensis gen. nov., sp. nov.) from a New Zealand hot spring.</title>
        <authorList>
            <person name="St John E."/>
            <person name="Liu Y."/>
            <person name="Podar M."/>
            <person name="Stott M.B."/>
            <person name="Meneghin J."/>
            <person name="Chen Z."/>
            <person name="Lagutin K."/>
            <person name="Mitchell K."/>
            <person name="Reysenbach A.L."/>
        </authorList>
    </citation>
    <scope>NUCLEOTIDE SEQUENCE [LARGE SCALE GENOMIC DNA]</scope>
    <source>
        <strain evidence="1">NZ3</strain>
    </source>
</reference>
<evidence type="ECO:0000313" key="1">
    <source>
        <dbReference type="EMBL" id="PUA33126.1"/>
    </source>
</evidence>
<dbReference type="AlphaFoldDB" id="A0A2R7Y6H7"/>
<gene>
    <name evidence="1" type="ORF">B7O98_01420</name>
</gene>
<proteinExistence type="predicted"/>
<dbReference type="PANTHER" id="PTHR35610:SF3">
    <property type="entry name" value="PROTEASOME ASSEMBLY CHAPERONE FAMILY PROTEIN"/>
    <property type="match status" value="1"/>
</dbReference>
<dbReference type="InterPro" id="IPR038389">
    <property type="entry name" value="PSMG2_sf"/>
</dbReference>
<dbReference type="SUPFAM" id="SSF159659">
    <property type="entry name" value="Cgl1923-like"/>
    <property type="match status" value="1"/>
</dbReference>
<dbReference type="Pfam" id="PF09754">
    <property type="entry name" value="PAC2"/>
    <property type="match status" value="1"/>
</dbReference>
<dbReference type="Gene3D" id="3.40.50.10900">
    <property type="entry name" value="PAC-like subunit"/>
    <property type="match status" value="1"/>
</dbReference>
<accession>A0A2R7Y6H7</accession>
<dbReference type="Proteomes" id="UP000244093">
    <property type="component" value="Unassembled WGS sequence"/>
</dbReference>
<name>A0A2R7Y6H7_9CREN</name>
<comment type="caution">
    <text evidence="1">The sequence shown here is derived from an EMBL/GenBank/DDBJ whole genome shotgun (WGS) entry which is preliminary data.</text>
</comment>
<dbReference type="PANTHER" id="PTHR35610">
    <property type="entry name" value="3-ISOPROPYLMALATE DEHYDRATASE-RELATED"/>
    <property type="match status" value="1"/>
</dbReference>
<dbReference type="InterPro" id="IPR019151">
    <property type="entry name" value="Proteasome_assmbl_chaperone_2"/>
</dbReference>
<dbReference type="EMBL" id="NBVN01000002">
    <property type="protein sequence ID" value="PUA33126.1"/>
    <property type="molecule type" value="Genomic_DNA"/>
</dbReference>
<sequence length="244" mass="27635">MRAVEIYVYDEFKDLLNGRGRKWILITGFPGFGYVGTIATKYLTTKLGGVKVGDVITKYMPDFAAVEDYGLMTPYEIFLIEDHSLIVLVNNALPSTPERVPYALALAEWFLKNNGFKAIMTGGLNVKLKEGEEEFRWICSNNCGWSFKEPTLSKGNYIVGPLATFYTVFNLKRIPTLLILPYTEPSKYDPSAAAVFIRKLNEILNLNVDVNDLLQYSKLVAYAEALIEETVRKSKEDRSPKPYM</sequence>
<evidence type="ECO:0008006" key="3">
    <source>
        <dbReference type="Google" id="ProtNLM"/>
    </source>
</evidence>
<protein>
    <recommendedName>
        <fullName evidence="3">Proteasome assembly chaperone family protein</fullName>
    </recommendedName>
</protein>
<organism evidence="1 2">
    <name type="scientific">Zestosphaera tikiterensis</name>
    <dbReference type="NCBI Taxonomy" id="1973259"/>
    <lineage>
        <taxon>Archaea</taxon>
        <taxon>Thermoproteota</taxon>
        <taxon>Thermoprotei</taxon>
        <taxon>Desulfurococcales</taxon>
        <taxon>Desulfurococcaceae</taxon>
        <taxon>Zestosphaera</taxon>
    </lineage>
</organism>
<evidence type="ECO:0000313" key="2">
    <source>
        <dbReference type="Proteomes" id="UP000244093"/>
    </source>
</evidence>